<evidence type="ECO:0000313" key="1">
    <source>
        <dbReference type="EMBL" id="KAF9779572.1"/>
    </source>
</evidence>
<accession>A0A9P6H503</accession>
<evidence type="ECO:0000313" key="2">
    <source>
        <dbReference type="Proteomes" id="UP000736335"/>
    </source>
</evidence>
<keyword evidence="2" id="KW-1185">Reference proteome</keyword>
<dbReference type="EMBL" id="WIUZ02000019">
    <property type="protein sequence ID" value="KAF9779572.1"/>
    <property type="molecule type" value="Genomic_DNA"/>
</dbReference>
<protein>
    <submittedName>
        <fullName evidence="1">Uncharacterized protein</fullName>
    </submittedName>
</protein>
<dbReference type="AlphaFoldDB" id="A0A9P6H503"/>
<dbReference type="Proteomes" id="UP000736335">
    <property type="component" value="Unassembled WGS sequence"/>
</dbReference>
<sequence>MSHLRARRSQRKTVDDGDVVPYLAATGADIGRCYATYVDELRPLSDFDGGPVGLTAATLSNGDVVLETSDHQEASFDVIGVVVGSCLEAPPGFSKTALPFFRRWVKVAAVGEPYFAAAIDATKVLYNFMALHSGDARPPPQFLVAGIECLRPSAVMLTSLETNPTAMAVEIPPLSNRTAIHWGQTPTYPGFPS</sequence>
<proteinExistence type="predicted"/>
<comment type="caution">
    <text evidence="1">The sequence shown here is derived from an EMBL/GenBank/DDBJ whole genome shotgun (WGS) entry which is preliminary data.</text>
</comment>
<reference evidence="1" key="1">
    <citation type="journal article" date="2020" name="Nat. Commun.">
        <title>Large-scale genome sequencing of mycorrhizal fungi provides insights into the early evolution of symbiotic traits.</title>
        <authorList>
            <person name="Miyauchi S."/>
            <person name="Kiss E."/>
            <person name="Kuo A."/>
            <person name="Drula E."/>
            <person name="Kohler A."/>
            <person name="Sanchez-Garcia M."/>
            <person name="Morin E."/>
            <person name="Andreopoulos B."/>
            <person name="Barry K.W."/>
            <person name="Bonito G."/>
            <person name="Buee M."/>
            <person name="Carver A."/>
            <person name="Chen C."/>
            <person name="Cichocki N."/>
            <person name="Clum A."/>
            <person name="Culley D."/>
            <person name="Crous P.W."/>
            <person name="Fauchery L."/>
            <person name="Girlanda M."/>
            <person name="Hayes R.D."/>
            <person name="Keri Z."/>
            <person name="LaButti K."/>
            <person name="Lipzen A."/>
            <person name="Lombard V."/>
            <person name="Magnuson J."/>
            <person name="Maillard F."/>
            <person name="Murat C."/>
            <person name="Nolan M."/>
            <person name="Ohm R.A."/>
            <person name="Pangilinan J."/>
            <person name="Pereira M.F."/>
            <person name="Perotto S."/>
            <person name="Peter M."/>
            <person name="Pfister S."/>
            <person name="Riley R."/>
            <person name="Sitrit Y."/>
            <person name="Stielow J.B."/>
            <person name="Szollosi G."/>
            <person name="Zifcakova L."/>
            <person name="Stursova M."/>
            <person name="Spatafora J.W."/>
            <person name="Tedersoo L."/>
            <person name="Vaario L.M."/>
            <person name="Yamada A."/>
            <person name="Yan M."/>
            <person name="Wang P."/>
            <person name="Xu J."/>
            <person name="Bruns T."/>
            <person name="Baldrian P."/>
            <person name="Vilgalys R."/>
            <person name="Dunand C."/>
            <person name="Henrissat B."/>
            <person name="Grigoriev I.V."/>
            <person name="Hibbett D."/>
            <person name="Nagy L.G."/>
            <person name="Martin F.M."/>
        </authorList>
    </citation>
    <scope>NUCLEOTIDE SEQUENCE</scope>
    <source>
        <strain evidence="1">UH-Tt-Lm1</strain>
    </source>
</reference>
<name>A0A9P6H503_9AGAM</name>
<reference evidence="1" key="2">
    <citation type="submission" date="2020-11" db="EMBL/GenBank/DDBJ databases">
        <authorList>
            <consortium name="DOE Joint Genome Institute"/>
            <person name="Kuo A."/>
            <person name="Miyauchi S."/>
            <person name="Kiss E."/>
            <person name="Drula E."/>
            <person name="Kohler A."/>
            <person name="Sanchez-Garcia M."/>
            <person name="Andreopoulos B."/>
            <person name="Barry K.W."/>
            <person name="Bonito G."/>
            <person name="Buee M."/>
            <person name="Carver A."/>
            <person name="Chen C."/>
            <person name="Cichocki N."/>
            <person name="Clum A."/>
            <person name="Culley D."/>
            <person name="Crous P.W."/>
            <person name="Fauchery L."/>
            <person name="Girlanda M."/>
            <person name="Hayes R."/>
            <person name="Keri Z."/>
            <person name="Labutti K."/>
            <person name="Lipzen A."/>
            <person name="Lombard V."/>
            <person name="Magnuson J."/>
            <person name="Maillard F."/>
            <person name="Morin E."/>
            <person name="Murat C."/>
            <person name="Nolan M."/>
            <person name="Ohm R."/>
            <person name="Pangilinan J."/>
            <person name="Pereira M."/>
            <person name="Perotto S."/>
            <person name="Peter M."/>
            <person name="Riley R."/>
            <person name="Sitrit Y."/>
            <person name="Stielow B."/>
            <person name="Szollosi G."/>
            <person name="Zifcakova L."/>
            <person name="Stursova M."/>
            <person name="Spatafora J.W."/>
            <person name="Tedersoo L."/>
            <person name="Vaario L.-M."/>
            <person name="Yamada A."/>
            <person name="Yan M."/>
            <person name="Wang P."/>
            <person name="Xu J."/>
            <person name="Bruns T."/>
            <person name="Baldrian P."/>
            <person name="Vilgalys R."/>
            <person name="Henrissat B."/>
            <person name="Grigoriev I.V."/>
            <person name="Hibbett D."/>
            <person name="Nagy L.G."/>
            <person name="Martin F.M."/>
        </authorList>
    </citation>
    <scope>NUCLEOTIDE SEQUENCE</scope>
    <source>
        <strain evidence="1">UH-Tt-Lm1</strain>
    </source>
</reference>
<organism evidence="1 2">
    <name type="scientific">Thelephora terrestris</name>
    <dbReference type="NCBI Taxonomy" id="56493"/>
    <lineage>
        <taxon>Eukaryota</taxon>
        <taxon>Fungi</taxon>
        <taxon>Dikarya</taxon>
        <taxon>Basidiomycota</taxon>
        <taxon>Agaricomycotina</taxon>
        <taxon>Agaricomycetes</taxon>
        <taxon>Thelephorales</taxon>
        <taxon>Thelephoraceae</taxon>
        <taxon>Thelephora</taxon>
    </lineage>
</organism>
<gene>
    <name evidence="1" type="ORF">BJ322DRAFT_1113370</name>
</gene>